<dbReference type="Gene3D" id="2.60.120.10">
    <property type="entry name" value="Jelly Rolls"/>
    <property type="match status" value="1"/>
</dbReference>
<dbReference type="InterPro" id="IPR014710">
    <property type="entry name" value="RmlC-like_jellyroll"/>
</dbReference>
<reference evidence="4" key="1">
    <citation type="journal article" date="2019" name="Int. J. Syst. Evol. Microbiol.">
        <title>The Global Catalogue of Microorganisms (GCM) 10K type strain sequencing project: providing services to taxonomists for standard genome sequencing and annotation.</title>
        <authorList>
            <consortium name="The Broad Institute Genomics Platform"/>
            <consortium name="The Broad Institute Genome Sequencing Center for Infectious Disease"/>
            <person name="Wu L."/>
            <person name="Ma J."/>
        </authorList>
    </citation>
    <scope>NUCLEOTIDE SEQUENCE [LARGE SCALE GENOMIC DNA]</scope>
    <source>
        <strain evidence="4">CGMCC 1.12702</strain>
    </source>
</reference>
<dbReference type="EMBL" id="JBHUGS010000002">
    <property type="protein sequence ID" value="MFD1950817.1"/>
    <property type="molecule type" value="Genomic_DNA"/>
</dbReference>
<evidence type="ECO:0000256" key="1">
    <source>
        <dbReference type="SAM" id="SignalP"/>
    </source>
</evidence>
<dbReference type="InterPro" id="IPR013096">
    <property type="entry name" value="Cupin_2"/>
</dbReference>
<evidence type="ECO:0000259" key="2">
    <source>
        <dbReference type="Pfam" id="PF07883"/>
    </source>
</evidence>
<dbReference type="SUPFAM" id="SSF51182">
    <property type="entry name" value="RmlC-like cupins"/>
    <property type="match status" value="1"/>
</dbReference>
<feature type="chain" id="PRO_5045379601" evidence="1">
    <location>
        <begin position="22"/>
        <end position="173"/>
    </location>
</feature>
<keyword evidence="1" id="KW-0732">Signal</keyword>
<accession>A0ABW4TYL4</accession>
<dbReference type="Pfam" id="PF07883">
    <property type="entry name" value="Cupin_2"/>
    <property type="match status" value="1"/>
</dbReference>
<feature type="signal peptide" evidence="1">
    <location>
        <begin position="1"/>
        <end position="21"/>
    </location>
</feature>
<evidence type="ECO:0000313" key="3">
    <source>
        <dbReference type="EMBL" id="MFD1950817.1"/>
    </source>
</evidence>
<dbReference type="PANTHER" id="PTHR43698:SF1">
    <property type="entry name" value="BLL4564 PROTEIN"/>
    <property type="match status" value="1"/>
</dbReference>
<comment type="caution">
    <text evidence="3">The sequence shown here is derived from an EMBL/GenBank/DDBJ whole genome shotgun (WGS) entry which is preliminary data.</text>
</comment>
<evidence type="ECO:0000313" key="4">
    <source>
        <dbReference type="Proteomes" id="UP001597400"/>
    </source>
</evidence>
<dbReference type="Proteomes" id="UP001597400">
    <property type="component" value="Unassembled WGS sequence"/>
</dbReference>
<feature type="domain" description="Cupin type-2" evidence="2">
    <location>
        <begin position="78"/>
        <end position="141"/>
    </location>
</feature>
<proteinExistence type="predicted"/>
<dbReference type="InterPro" id="IPR047263">
    <property type="entry name" value="HNL-like_cupin"/>
</dbReference>
<dbReference type="CDD" id="cd02233">
    <property type="entry name" value="cupin_HNL-like"/>
    <property type="match status" value="1"/>
</dbReference>
<name>A0ABW4TYL4_9SPHN</name>
<gene>
    <name evidence="3" type="ORF">ACFSGX_08560</name>
</gene>
<dbReference type="InterPro" id="IPR011051">
    <property type="entry name" value="RmlC_Cupin_sf"/>
</dbReference>
<dbReference type="PANTHER" id="PTHR43698">
    <property type="entry name" value="RIBD C-TERMINAL DOMAIN CONTAINING PROTEIN"/>
    <property type="match status" value="1"/>
</dbReference>
<sequence length="173" mass="18330">MKLSALPLPLLLVAAASVADAQGARHPGPGSGEGAAKMDVTRKADMKTIDGPADWFTGTVTISGQFQRDAPSRVGGAIVHFEPGARTAWHTHPLGQTLIVTEGVGWTQVEGGEVVEFHAGDQLWCPADRKHWHGATPTTAMTHIAIQESQDGSPVTWLEHVTDAQYLAGPAKR</sequence>
<keyword evidence="4" id="KW-1185">Reference proteome</keyword>
<protein>
    <submittedName>
        <fullName evidence="3">Cupin domain-containing protein</fullName>
    </submittedName>
</protein>
<organism evidence="3 4">
    <name type="scientific">Sphingomonas arantia</name>
    <dbReference type="NCBI Taxonomy" id="1460676"/>
    <lineage>
        <taxon>Bacteria</taxon>
        <taxon>Pseudomonadati</taxon>
        <taxon>Pseudomonadota</taxon>
        <taxon>Alphaproteobacteria</taxon>
        <taxon>Sphingomonadales</taxon>
        <taxon>Sphingomonadaceae</taxon>
        <taxon>Sphingomonas</taxon>
    </lineage>
</organism>